<dbReference type="PANTHER" id="PTHR30069">
    <property type="entry name" value="TONB-DEPENDENT OUTER MEMBRANE RECEPTOR"/>
    <property type="match status" value="1"/>
</dbReference>
<dbReference type="InterPro" id="IPR037066">
    <property type="entry name" value="Plug_dom_sf"/>
</dbReference>
<evidence type="ECO:0000256" key="2">
    <source>
        <dbReference type="ARBA" id="ARBA00022448"/>
    </source>
</evidence>
<dbReference type="PROSITE" id="PS52016">
    <property type="entry name" value="TONB_DEPENDENT_REC_3"/>
    <property type="match status" value="1"/>
</dbReference>
<proteinExistence type="inferred from homology"/>
<protein>
    <submittedName>
        <fullName evidence="13">TonB-dependent receptor</fullName>
    </submittedName>
</protein>
<feature type="chain" id="PRO_5045111646" evidence="10">
    <location>
        <begin position="25"/>
        <end position="706"/>
    </location>
</feature>
<dbReference type="InterPro" id="IPR000531">
    <property type="entry name" value="Beta-barrel_TonB"/>
</dbReference>
<sequence length="706" mass="78472">MKYPSLALAITAALPTLTPQLAFAQEKSELEIIEVRGVRQKLEQAGRLKDVIQKTEVLDQAMIDNKNALSLAEAIQDEPGVRVSNECSMCGVKRVMLNGMKGEHTTILVDDLPTHTLISGFYAVDAIATTGVDRIEIARGAGASLIAPEAIGGTINIITKDAYENTATFDYALGSHDFTAFKGSATGISEDGKTGITLIAQYDKQDQEDHDSNGVSEAPFQENQSYTARISQDLNDYHNVQVRVSKVNSEVFGGPVIGKLTNSIGAALSGFDGIDSGQLFTDNDVRKAFIGKPWETTEWIKTSRDEAYVKWLTEQNNDLSSEFAVSWAKHEQDSFYEGIDYYADNEMMYLRAKFDYFLNDKHFLSFGIDSRQEEMRSDTKALSGVDAYISDSFDYKTYGFFFQDMWTPNDDLEIALALRLDKVEADFIDPQKPGTEIEETILAPRLDIRFFHSQALTSRLSAGRGYRAPLSFFETDHGILDAELGYQIDVQELERSMSFNYSLSFEGEALTATLSAATSQVEHLAELSETEGGVPVLTQLDKKARVTTLDLVGGYQLTDRLLVNLSLERFIYDDAFKSSYAIAPIEDRIGMDLNWQRNALEVNFSTTWFGSRDLRDYGYMGNNVLNNPATAKPLDAGSFSISNIKLKYRLTAHAALYAGVSNLFEYTQIDEGDTPLFFDASGGYDVAYIYGPLHGREFYAGLEIKL</sequence>
<evidence type="ECO:0000256" key="6">
    <source>
        <dbReference type="ARBA" id="ARBA00023136"/>
    </source>
</evidence>
<dbReference type="Pfam" id="PF07715">
    <property type="entry name" value="Plug"/>
    <property type="match status" value="1"/>
</dbReference>
<evidence type="ECO:0000256" key="8">
    <source>
        <dbReference type="PROSITE-ProRule" id="PRU01360"/>
    </source>
</evidence>
<evidence type="ECO:0000259" key="12">
    <source>
        <dbReference type="Pfam" id="PF07715"/>
    </source>
</evidence>
<feature type="domain" description="TonB-dependent receptor plug" evidence="12">
    <location>
        <begin position="48"/>
        <end position="154"/>
    </location>
</feature>
<keyword evidence="7 8" id="KW-0998">Cell outer membrane</keyword>
<reference evidence="13 14" key="1">
    <citation type="journal article" date="2022" name="Mar. Drugs">
        <title>Bioassay-Guided Fractionation Leads to the Detection of Cholic Acid Generated by the Rare Thalassomonas sp.</title>
        <authorList>
            <person name="Pheiffer F."/>
            <person name="Schneider Y.K."/>
            <person name="Hansen E.H."/>
            <person name="Andersen J.H."/>
            <person name="Isaksson J."/>
            <person name="Busche T."/>
            <person name="R C."/>
            <person name="Kalinowski J."/>
            <person name="Zyl L.V."/>
            <person name="Trindade M."/>
        </authorList>
    </citation>
    <scope>NUCLEOTIDE SEQUENCE [LARGE SCALE GENOMIC DNA]</scope>
    <source>
        <strain evidence="13 14">A5K-61T</strain>
    </source>
</reference>
<accession>A0ABY7VDP4</accession>
<dbReference type="Pfam" id="PF00593">
    <property type="entry name" value="TonB_dep_Rec_b-barrel"/>
    <property type="match status" value="1"/>
</dbReference>
<dbReference type="Gene3D" id="2.170.130.10">
    <property type="entry name" value="TonB-dependent receptor, plug domain"/>
    <property type="match status" value="1"/>
</dbReference>
<dbReference type="PANTHER" id="PTHR30069:SF57">
    <property type="entry name" value="TONB-DEPENDENT RECEPTOR"/>
    <property type="match status" value="1"/>
</dbReference>
<keyword evidence="4 8" id="KW-0812">Transmembrane</keyword>
<keyword evidence="2 8" id="KW-0813">Transport</keyword>
<organism evidence="13 14">
    <name type="scientific">Thalassomonas haliotis</name>
    <dbReference type="NCBI Taxonomy" id="485448"/>
    <lineage>
        <taxon>Bacteria</taxon>
        <taxon>Pseudomonadati</taxon>
        <taxon>Pseudomonadota</taxon>
        <taxon>Gammaproteobacteria</taxon>
        <taxon>Alteromonadales</taxon>
        <taxon>Colwelliaceae</taxon>
        <taxon>Thalassomonas</taxon>
    </lineage>
</organism>
<keyword evidence="5 9" id="KW-0798">TonB box</keyword>
<keyword evidence="13" id="KW-0675">Receptor</keyword>
<keyword evidence="3 8" id="KW-1134">Transmembrane beta strand</keyword>
<evidence type="ECO:0000256" key="3">
    <source>
        <dbReference type="ARBA" id="ARBA00022452"/>
    </source>
</evidence>
<dbReference type="SUPFAM" id="SSF56935">
    <property type="entry name" value="Porins"/>
    <property type="match status" value="1"/>
</dbReference>
<dbReference type="InterPro" id="IPR012910">
    <property type="entry name" value="Plug_dom"/>
</dbReference>
<feature type="domain" description="TonB-dependent receptor-like beta-barrel" evidence="11">
    <location>
        <begin position="280"/>
        <end position="663"/>
    </location>
</feature>
<comment type="similarity">
    <text evidence="8 9">Belongs to the TonB-dependent receptor family.</text>
</comment>
<dbReference type="InterPro" id="IPR036942">
    <property type="entry name" value="Beta-barrel_TonB_sf"/>
</dbReference>
<evidence type="ECO:0000259" key="11">
    <source>
        <dbReference type="Pfam" id="PF00593"/>
    </source>
</evidence>
<evidence type="ECO:0000313" key="14">
    <source>
        <dbReference type="Proteomes" id="UP001215231"/>
    </source>
</evidence>
<evidence type="ECO:0000256" key="10">
    <source>
        <dbReference type="SAM" id="SignalP"/>
    </source>
</evidence>
<comment type="subcellular location">
    <subcellularLocation>
        <location evidence="1 8">Cell outer membrane</location>
        <topology evidence="1 8">Multi-pass membrane protein</topology>
    </subcellularLocation>
</comment>
<keyword evidence="14" id="KW-1185">Reference proteome</keyword>
<evidence type="ECO:0000313" key="13">
    <source>
        <dbReference type="EMBL" id="WDE11668.1"/>
    </source>
</evidence>
<gene>
    <name evidence="13" type="ORF">H3N35_26310</name>
</gene>
<dbReference type="EMBL" id="CP059693">
    <property type="protein sequence ID" value="WDE11668.1"/>
    <property type="molecule type" value="Genomic_DNA"/>
</dbReference>
<evidence type="ECO:0000256" key="5">
    <source>
        <dbReference type="ARBA" id="ARBA00023077"/>
    </source>
</evidence>
<evidence type="ECO:0000256" key="1">
    <source>
        <dbReference type="ARBA" id="ARBA00004571"/>
    </source>
</evidence>
<keyword evidence="10" id="KW-0732">Signal</keyword>
<dbReference type="Proteomes" id="UP001215231">
    <property type="component" value="Chromosome"/>
</dbReference>
<evidence type="ECO:0000256" key="4">
    <source>
        <dbReference type="ARBA" id="ARBA00022692"/>
    </source>
</evidence>
<dbReference type="RefSeq" id="WP_274051830.1">
    <property type="nucleotide sequence ID" value="NZ_CP059693.1"/>
</dbReference>
<keyword evidence="6 8" id="KW-0472">Membrane</keyword>
<evidence type="ECO:0000256" key="7">
    <source>
        <dbReference type="ARBA" id="ARBA00023237"/>
    </source>
</evidence>
<evidence type="ECO:0000256" key="9">
    <source>
        <dbReference type="RuleBase" id="RU003357"/>
    </source>
</evidence>
<dbReference type="Gene3D" id="2.40.170.20">
    <property type="entry name" value="TonB-dependent receptor, beta-barrel domain"/>
    <property type="match status" value="1"/>
</dbReference>
<name>A0ABY7VDP4_9GAMM</name>
<dbReference type="InterPro" id="IPR039426">
    <property type="entry name" value="TonB-dep_rcpt-like"/>
</dbReference>
<feature type="signal peptide" evidence="10">
    <location>
        <begin position="1"/>
        <end position="24"/>
    </location>
</feature>